<gene>
    <name evidence="10" type="ORF">MPEBLZ_01325</name>
</gene>
<evidence type="ECO:0000313" key="10">
    <source>
        <dbReference type="EMBL" id="KPQ44101.1"/>
    </source>
</evidence>
<comment type="function">
    <text evidence="1">Potential transporter for phosphate.</text>
</comment>
<sequence>MRGCCERNKRYRGKEQLKGDILLFLQEFIIFTIVLALLFDFINGFHDSANAISTVVATKVLSPIRAVGMAAVGNLIGPLFFSTAIAATIGKGIIKIELVQDKEILVFIIFSALVGAVVWDLITWYYGLPTSSSHALVGGLVGAGLVAIGSNSINPVGVEKVVAFMVISPIIGLIAAFILTTLVIRAFYRVAPSRINIYFKRLQLFSAFFYSVTHGTNDAQKTMGIITVLLVAYGSLTTFNVPIWVILAAHISISLGTFLGGWRIVKTMAQKITKLRPYQGFCAETSGGIVLASMAAFGIPVSTTHVISSSIMGVGATDKLSAVRWGIARKIVGAWILTIPATAIISGMTFSVMKAIFRF</sequence>
<feature type="transmembrane region" description="Helical" evidence="9">
    <location>
        <begin position="243"/>
        <end position="265"/>
    </location>
</feature>
<dbReference type="GO" id="GO:0005315">
    <property type="term" value="F:phosphate transmembrane transporter activity"/>
    <property type="evidence" value="ECO:0007669"/>
    <property type="project" value="InterPro"/>
</dbReference>
<dbReference type="EMBL" id="LKCM01000109">
    <property type="protein sequence ID" value="KPQ44101.1"/>
    <property type="molecule type" value="Genomic_DNA"/>
</dbReference>
<name>A0A0P8A7L0_9EURY</name>
<comment type="subcellular location">
    <subcellularLocation>
        <location evidence="2">Membrane</location>
        <topology evidence="2">Multi-pass membrane protein</topology>
    </subcellularLocation>
</comment>
<proteinExistence type="inferred from homology"/>
<evidence type="ECO:0000256" key="9">
    <source>
        <dbReference type="SAM" id="Phobius"/>
    </source>
</evidence>
<evidence type="ECO:0000256" key="4">
    <source>
        <dbReference type="ARBA" id="ARBA00022448"/>
    </source>
</evidence>
<feature type="transmembrane region" description="Helical" evidence="9">
    <location>
        <begin position="66"/>
        <end position="92"/>
    </location>
</feature>
<protein>
    <submittedName>
        <fullName evidence="10">Phosphate permease</fullName>
    </submittedName>
</protein>
<evidence type="ECO:0000256" key="3">
    <source>
        <dbReference type="ARBA" id="ARBA00009916"/>
    </source>
</evidence>
<dbReference type="GO" id="GO:0016020">
    <property type="term" value="C:membrane"/>
    <property type="evidence" value="ECO:0007669"/>
    <property type="project" value="UniProtKB-SubCell"/>
</dbReference>
<dbReference type="InterPro" id="IPR001204">
    <property type="entry name" value="Phos_transporter"/>
</dbReference>
<evidence type="ECO:0000256" key="8">
    <source>
        <dbReference type="ARBA" id="ARBA00023136"/>
    </source>
</evidence>
<comment type="caution">
    <text evidence="10">The sequence shown here is derived from an EMBL/GenBank/DDBJ whole genome shotgun (WGS) entry which is preliminary data.</text>
</comment>
<feature type="transmembrane region" description="Helical" evidence="9">
    <location>
        <begin position="132"/>
        <end position="149"/>
    </location>
</feature>
<dbReference type="Pfam" id="PF01384">
    <property type="entry name" value="PHO4"/>
    <property type="match status" value="1"/>
</dbReference>
<feature type="transmembrane region" description="Helical" evidence="9">
    <location>
        <begin position="332"/>
        <end position="357"/>
    </location>
</feature>
<feature type="transmembrane region" description="Helical" evidence="9">
    <location>
        <begin position="161"/>
        <end position="188"/>
    </location>
</feature>
<accession>A0A0P8A7L0</accession>
<evidence type="ECO:0000256" key="1">
    <source>
        <dbReference type="ARBA" id="ARBA00001981"/>
    </source>
</evidence>
<organism evidence="10 11">
    <name type="scientific">Candidatus Methanoperedens nitratireducens</name>
    <dbReference type="NCBI Taxonomy" id="1392998"/>
    <lineage>
        <taxon>Archaea</taxon>
        <taxon>Methanobacteriati</taxon>
        <taxon>Methanobacteriota</taxon>
        <taxon>Stenosarchaea group</taxon>
        <taxon>Methanomicrobia</taxon>
        <taxon>Methanosarcinales</taxon>
        <taxon>ANME-2 cluster</taxon>
        <taxon>Candidatus Methanoperedentaceae</taxon>
        <taxon>Candidatus Methanoperedens</taxon>
    </lineage>
</organism>
<keyword evidence="7 9" id="KW-1133">Transmembrane helix</keyword>
<feature type="transmembrane region" description="Helical" evidence="9">
    <location>
        <begin position="21"/>
        <end position="46"/>
    </location>
</feature>
<keyword evidence="8 9" id="KW-0472">Membrane</keyword>
<feature type="transmembrane region" description="Helical" evidence="9">
    <location>
        <begin position="104"/>
        <end position="126"/>
    </location>
</feature>
<evidence type="ECO:0000256" key="6">
    <source>
        <dbReference type="ARBA" id="ARBA00022692"/>
    </source>
</evidence>
<dbReference type="Proteomes" id="UP000050360">
    <property type="component" value="Unassembled WGS sequence"/>
</dbReference>
<dbReference type="PANTHER" id="PTHR11101">
    <property type="entry name" value="PHOSPHATE TRANSPORTER"/>
    <property type="match status" value="1"/>
</dbReference>
<dbReference type="PATRIC" id="fig|1719120.3.peg.1424"/>
<reference evidence="10 11" key="1">
    <citation type="submission" date="2015-09" db="EMBL/GenBank/DDBJ databases">
        <title>A metagenomics-based metabolic model of nitrate-dependent anaerobic oxidation of methane by Methanoperedens-like archaea.</title>
        <authorList>
            <person name="Arshad A."/>
            <person name="Speth D.R."/>
            <person name="De Graaf R.M."/>
            <person name="Op Den Camp H.J."/>
            <person name="Jetten M.S."/>
            <person name="Welte C.U."/>
        </authorList>
    </citation>
    <scope>NUCLEOTIDE SEQUENCE [LARGE SCALE GENOMIC DNA]</scope>
</reference>
<feature type="transmembrane region" description="Helical" evidence="9">
    <location>
        <begin position="286"/>
        <end position="312"/>
    </location>
</feature>
<evidence type="ECO:0000256" key="5">
    <source>
        <dbReference type="ARBA" id="ARBA00022592"/>
    </source>
</evidence>
<evidence type="ECO:0000256" key="2">
    <source>
        <dbReference type="ARBA" id="ARBA00004141"/>
    </source>
</evidence>
<comment type="similarity">
    <text evidence="3">Belongs to the inorganic phosphate transporter (PiT) (TC 2.A.20) family.</text>
</comment>
<keyword evidence="4" id="KW-0813">Transport</keyword>
<dbReference type="PANTHER" id="PTHR11101:SF80">
    <property type="entry name" value="PHOSPHATE TRANSPORTER"/>
    <property type="match status" value="1"/>
</dbReference>
<dbReference type="GO" id="GO:0035435">
    <property type="term" value="P:phosphate ion transmembrane transport"/>
    <property type="evidence" value="ECO:0007669"/>
    <property type="project" value="TreeGrafter"/>
</dbReference>
<evidence type="ECO:0000313" key="11">
    <source>
        <dbReference type="Proteomes" id="UP000050360"/>
    </source>
</evidence>
<dbReference type="AlphaFoldDB" id="A0A0P8A7L0"/>
<evidence type="ECO:0000256" key="7">
    <source>
        <dbReference type="ARBA" id="ARBA00022989"/>
    </source>
</evidence>
<keyword evidence="5" id="KW-0592">Phosphate transport</keyword>
<keyword evidence="6 9" id="KW-0812">Transmembrane</keyword>